<name>A0A1F5G896_9BACT</name>
<dbReference type="GO" id="GO:0008295">
    <property type="term" value="P:spermidine biosynthetic process"/>
    <property type="evidence" value="ECO:0007669"/>
    <property type="project" value="UniProtKB-KW"/>
</dbReference>
<keyword evidence="2" id="KW-0210">Decarboxylase</keyword>
<accession>A0A1F5G896</accession>
<sequence>MSAQLTEPFGLHLTLDAYGGSKTRLYDMKRVFKVLNELPGILDMKKLTTPYVVDAPPVTPKDQGGISGFVMIAESHVSIHTFPDKGFLTADIYSCKAFDTQKALNFFKKHFELQEMEVNIIKRGLKFPMPKQDFVPTPAPAPQVSFQ</sequence>
<dbReference type="GO" id="GO:0005829">
    <property type="term" value="C:cytosol"/>
    <property type="evidence" value="ECO:0007669"/>
    <property type="project" value="TreeGrafter"/>
</dbReference>
<comment type="caution">
    <text evidence="10">The sequence shown here is derived from an EMBL/GenBank/DDBJ whole genome shotgun (WGS) entry which is preliminary data.</text>
</comment>
<dbReference type="AlphaFoldDB" id="A0A1F5G896"/>
<keyword evidence="6" id="KW-0865">Zymogen</keyword>
<dbReference type="PANTHER" id="PTHR33866">
    <property type="entry name" value="S-ADENOSYLMETHIONINE DECARBOXYLASE PROENZYME"/>
    <property type="match status" value="1"/>
</dbReference>
<keyword evidence="3" id="KW-0068">Autocatalytic cleavage</keyword>
<dbReference type="InterPro" id="IPR017716">
    <property type="entry name" value="S-AdoMet_deCOase_pro-enz"/>
</dbReference>
<evidence type="ECO:0000256" key="2">
    <source>
        <dbReference type="ARBA" id="ARBA00022793"/>
    </source>
</evidence>
<gene>
    <name evidence="10" type="ORF">A2870_04525</name>
</gene>
<organism evidence="10 11">
    <name type="scientific">Candidatus Curtissbacteria bacterium RIFCSPHIGHO2_01_FULL_41_11</name>
    <dbReference type="NCBI Taxonomy" id="1797711"/>
    <lineage>
        <taxon>Bacteria</taxon>
        <taxon>Candidatus Curtissiibacteriota</taxon>
    </lineage>
</organism>
<keyword evidence="4" id="KW-0745">Spermidine biosynthesis</keyword>
<dbReference type="SUPFAM" id="SSF56276">
    <property type="entry name" value="S-adenosylmethionine decarboxylase"/>
    <property type="match status" value="1"/>
</dbReference>
<keyword evidence="5" id="KW-0620">Polyamine biosynthesis</keyword>
<evidence type="ECO:0000256" key="6">
    <source>
        <dbReference type="ARBA" id="ARBA00023145"/>
    </source>
</evidence>
<proteinExistence type="predicted"/>
<evidence type="ECO:0000256" key="7">
    <source>
        <dbReference type="ARBA" id="ARBA00023239"/>
    </source>
</evidence>
<dbReference type="NCBIfam" id="TIGR03330">
    <property type="entry name" value="SAM_DCase_Bsu"/>
    <property type="match status" value="1"/>
</dbReference>
<evidence type="ECO:0000256" key="8">
    <source>
        <dbReference type="ARBA" id="ARBA00023270"/>
    </source>
</evidence>
<evidence type="ECO:0000256" key="5">
    <source>
        <dbReference type="ARBA" id="ARBA00023115"/>
    </source>
</evidence>
<dbReference type="InterPro" id="IPR016067">
    <property type="entry name" value="S-AdoMet_deCO2ase_core"/>
</dbReference>
<dbReference type="EMBL" id="MFAZ01000004">
    <property type="protein sequence ID" value="OGD88081.1"/>
    <property type="molecule type" value="Genomic_DNA"/>
</dbReference>
<evidence type="ECO:0000256" key="1">
    <source>
        <dbReference type="ARBA" id="ARBA00001928"/>
    </source>
</evidence>
<dbReference type="Pfam" id="PF02675">
    <property type="entry name" value="AdoMet_dc"/>
    <property type="match status" value="1"/>
</dbReference>
<evidence type="ECO:0000256" key="9">
    <source>
        <dbReference type="ARBA" id="ARBA00023317"/>
    </source>
</evidence>
<evidence type="ECO:0000256" key="3">
    <source>
        <dbReference type="ARBA" id="ARBA00022813"/>
    </source>
</evidence>
<evidence type="ECO:0000313" key="10">
    <source>
        <dbReference type="EMBL" id="OGD88081.1"/>
    </source>
</evidence>
<dbReference type="InterPro" id="IPR003826">
    <property type="entry name" value="AdoMetDC_fam_prok"/>
</dbReference>
<keyword evidence="7" id="KW-0456">Lyase</keyword>
<dbReference type="Gene3D" id="3.60.90.10">
    <property type="entry name" value="S-adenosylmethionine decarboxylase"/>
    <property type="match status" value="1"/>
</dbReference>
<dbReference type="STRING" id="1797711.A2870_04525"/>
<dbReference type="PANTHER" id="PTHR33866:SF2">
    <property type="entry name" value="S-ADENOSYLMETHIONINE DECARBOXYLASE PROENZYME"/>
    <property type="match status" value="1"/>
</dbReference>
<comment type="cofactor">
    <cofactor evidence="1">
        <name>pyruvate</name>
        <dbReference type="ChEBI" id="CHEBI:15361"/>
    </cofactor>
</comment>
<evidence type="ECO:0000313" key="11">
    <source>
        <dbReference type="Proteomes" id="UP000179102"/>
    </source>
</evidence>
<dbReference type="GO" id="GO:0004014">
    <property type="term" value="F:adenosylmethionine decarboxylase activity"/>
    <property type="evidence" value="ECO:0007669"/>
    <property type="project" value="InterPro"/>
</dbReference>
<dbReference type="Proteomes" id="UP000179102">
    <property type="component" value="Unassembled WGS sequence"/>
</dbReference>
<reference evidence="10 11" key="1">
    <citation type="journal article" date="2016" name="Nat. Commun.">
        <title>Thousands of microbial genomes shed light on interconnected biogeochemical processes in an aquifer system.</title>
        <authorList>
            <person name="Anantharaman K."/>
            <person name="Brown C.T."/>
            <person name="Hug L.A."/>
            <person name="Sharon I."/>
            <person name="Castelle C.J."/>
            <person name="Probst A.J."/>
            <person name="Thomas B.C."/>
            <person name="Singh A."/>
            <person name="Wilkins M.J."/>
            <person name="Karaoz U."/>
            <person name="Brodie E.L."/>
            <person name="Williams K.H."/>
            <person name="Hubbard S.S."/>
            <person name="Banfield J.F."/>
        </authorList>
    </citation>
    <scope>NUCLEOTIDE SEQUENCE [LARGE SCALE GENOMIC DNA]</scope>
</reference>
<protein>
    <submittedName>
        <fullName evidence="10">S-adenosylmethionine decarboxylase proenzyme</fullName>
    </submittedName>
</protein>
<evidence type="ECO:0000256" key="4">
    <source>
        <dbReference type="ARBA" id="ARBA00023066"/>
    </source>
</evidence>
<keyword evidence="8" id="KW-0704">Schiff base</keyword>
<keyword evidence="9" id="KW-0670">Pyruvate</keyword>